<dbReference type="Proteomes" id="UP001476950">
    <property type="component" value="Unassembled WGS sequence"/>
</dbReference>
<evidence type="ECO:0000313" key="2">
    <source>
        <dbReference type="Proteomes" id="UP001476950"/>
    </source>
</evidence>
<dbReference type="RefSeq" id="WP_190449424.1">
    <property type="nucleotide sequence ID" value="NZ_JAMPLM010000111.1"/>
</dbReference>
<name>A0ABV0KVB3_9CYAN</name>
<accession>A0ABV0KVB3</accession>
<organism evidence="1 2">
    <name type="scientific">Stenomitos frigidus AS-A4</name>
    <dbReference type="NCBI Taxonomy" id="2933935"/>
    <lineage>
        <taxon>Bacteria</taxon>
        <taxon>Bacillati</taxon>
        <taxon>Cyanobacteriota</taxon>
        <taxon>Cyanophyceae</taxon>
        <taxon>Leptolyngbyales</taxon>
        <taxon>Leptolyngbyaceae</taxon>
        <taxon>Stenomitos</taxon>
    </lineage>
</organism>
<sequence length="59" mass="6396">MPLISLVRSLASSRKPTPTLHSCFGGFTDGSVAIATHYAQRDKCIQVVAATRNYADDTR</sequence>
<comment type="caution">
    <text evidence="1">The sequence shown here is derived from an EMBL/GenBank/DDBJ whole genome shotgun (WGS) entry which is preliminary data.</text>
</comment>
<keyword evidence="2" id="KW-1185">Reference proteome</keyword>
<protein>
    <submittedName>
        <fullName evidence="1">Uncharacterized protein</fullName>
    </submittedName>
</protein>
<reference evidence="1 2" key="1">
    <citation type="submission" date="2022-04" db="EMBL/GenBank/DDBJ databases">
        <title>Positive selection, recombination, and allopatry shape intraspecific diversity of widespread and dominant cyanobacteria.</title>
        <authorList>
            <person name="Wei J."/>
            <person name="Shu W."/>
            <person name="Hu C."/>
        </authorList>
    </citation>
    <scope>NUCLEOTIDE SEQUENCE [LARGE SCALE GENOMIC DNA]</scope>
    <source>
        <strain evidence="1 2">AS-A4</strain>
    </source>
</reference>
<dbReference type="EMBL" id="JAMPLM010000111">
    <property type="protein sequence ID" value="MEP1062881.1"/>
    <property type="molecule type" value="Genomic_DNA"/>
</dbReference>
<gene>
    <name evidence="1" type="ORF">NDI38_31425</name>
</gene>
<proteinExistence type="predicted"/>
<evidence type="ECO:0000313" key="1">
    <source>
        <dbReference type="EMBL" id="MEP1062881.1"/>
    </source>
</evidence>